<keyword evidence="3" id="KW-1185">Reference proteome</keyword>
<keyword evidence="1" id="KW-1133">Transmembrane helix</keyword>
<evidence type="ECO:0000256" key="1">
    <source>
        <dbReference type="SAM" id="Phobius"/>
    </source>
</evidence>
<keyword evidence="1" id="KW-0812">Transmembrane</keyword>
<sequence>MWKVIWFFSNIAFVATLIWYMFLHRAYADALFRKDSAEKLVRHRRRRKVAALVSVILFVVMATAFLTDVKMNG</sequence>
<evidence type="ECO:0000313" key="3">
    <source>
        <dbReference type="Proteomes" id="UP000215145"/>
    </source>
</evidence>
<evidence type="ECO:0000313" key="2">
    <source>
        <dbReference type="EMBL" id="OXM16768.1"/>
    </source>
</evidence>
<comment type="caution">
    <text evidence="2">The sequence shown here is derived from an EMBL/GenBank/DDBJ whole genome shotgun (WGS) entry which is preliminary data.</text>
</comment>
<feature type="transmembrane region" description="Helical" evidence="1">
    <location>
        <begin position="49"/>
        <end position="67"/>
    </location>
</feature>
<protein>
    <submittedName>
        <fullName evidence="2">Uncharacterized protein</fullName>
    </submittedName>
</protein>
<dbReference type="RefSeq" id="WP_089523851.1">
    <property type="nucleotide sequence ID" value="NZ_NMUQ01000001.1"/>
</dbReference>
<proteinExistence type="predicted"/>
<gene>
    <name evidence="2" type="ORF">CGZ75_08960</name>
</gene>
<dbReference type="AlphaFoldDB" id="A0A229P3R2"/>
<feature type="transmembrane region" description="Helical" evidence="1">
    <location>
        <begin position="6"/>
        <end position="28"/>
    </location>
</feature>
<reference evidence="2 3" key="1">
    <citation type="submission" date="2017-07" db="EMBL/GenBank/DDBJ databases">
        <title>Paenibacillus herberti R33 genome sequencing and assembly.</title>
        <authorList>
            <person name="Su W."/>
        </authorList>
    </citation>
    <scope>NUCLEOTIDE SEQUENCE [LARGE SCALE GENOMIC DNA]</scope>
    <source>
        <strain evidence="2 3">R33</strain>
    </source>
</reference>
<organism evidence="2 3">
    <name type="scientific">Paenibacillus herberti</name>
    <dbReference type="NCBI Taxonomy" id="1619309"/>
    <lineage>
        <taxon>Bacteria</taxon>
        <taxon>Bacillati</taxon>
        <taxon>Bacillota</taxon>
        <taxon>Bacilli</taxon>
        <taxon>Bacillales</taxon>
        <taxon>Paenibacillaceae</taxon>
        <taxon>Paenibacillus</taxon>
    </lineage>
</organism>
<accession>A0A229P3R2</accession>
<dbReference type="EMBL" id="NMUQ01000001">
    <property type="protein sequence ID" value="OXM16768.1"/>
    <property type="molecule type" value="Genomic_DNA"/>
</dbReference>
<dbReference type="Proteomes" id="UP000215145">
    <property type="component" value="Unassembled WGS sequence"/>
</dbReference>
<name>A0A229P3R2_9BACL</name>
<dbReference type="OrthoDB" id="2624954at2"/>
<keyword evidence="1" id="KW-0472">Membrane</keyword>